<evidence type="ECO:0000256" key="1">
    <source>
        <dbReference type="ARBA" id="ARBA00009003"/>
    </source>
</evidence>
<evidence type="ECO:0000256" key="2">
    <source>
        <dbReference type="SAM" id="Coils"/>
    </source>
</evidence>
<dbReference type="Gene3D" id="3.90.550.20">
    <property type="match status" value="1"/>
</dbReference>
<organism evidence="5 6">
    <name type="scientific">Cercophora newfieldiana</name>
    <dbReference type="NCBI Taxonomy" id="92897"/>
    <lineage>
        <taxon>Eukaryota</taxon>
        <taxon>Fungi</taxon>
        <taxon>Dikarya</taxon>
        <taxon>Ascomycota</taxon>
        <taxon>Pezizomycotina</taxon>
        <taxon>Sordariomycetes</taxon>
        <taxon>Sordariomycetidae</taxon>
        <taxon>Sordariales</taxon>
        <taxon>Lasiosphaeriaceae</taxon>
        <taxon>Cercophora</taxon>
    </lineage>
</organism>
<dbReference type="AlphaFoldDB" id="A0AA39XU89"/>
<keyword evidence="6" id="KW-1185">Reference proteome</keyword>
<dbReference type="Proteomes" id="UP001174936">
    <property type="component" value="Unassembled WGS sequence"/>
</dbReference>
<comment type="similarity">
    <text evidence="1">Belongs to the glycosyltransferase 32 family.</text>
</comment>
<dbReference type="PANTHER" id="PTHR31834:SF8">
    <property type="entry name" value="TRANSFERASE, PUTATIVE (AFU_ORTHOLOGUE AFUA_6G14040)-RELATED"/>
    <property type="match status" value="1"/>
</dbReference>
<feature type="coiled-coil region" evidence="2">
    <location>
        <begin position="375"/>
        <end position="419"/>
    </location>
</feature>
<feature type="transmembrane region" description="Helical" evidence="4">
    <location>
        <begin position="20"/>
        <end position="42"/>
    </location>
</feature>
<gene>
    <name evidence="5" type="ORF">B0T16DRAFT_432314</name>
</gene>
<dbReference type="InterPro" id="IPR007577">
    <property type="entry name" value="GlycoTrfase_DXD_sugar-bd_CS"/>
</dbReference>
<dbReference type="FunFam" id="3.90.550.20:FF:000004">
    <property type="entry name" value="Glycosyltransferase family 32 protein"/>
    <property type="match status" value="1"/>
</dbReference>
<evidence type="ECO:0000313" key="5">
    <source>
        <dbReference type="EMBL" id="KAK0639537.1"/>
    </source>
</evidence>
<dbReference type="EMBL" id="JAULSV010000007">
    <property type="protein sequence ID" value="KAK0639537.1"/>
    <property type="molecule type" value="Genomic_DNA"/>
</dbReference>
<dbReference type="GO" id="GO:0000136">
    <property type="term" value="C:mannan polymerase complex"/>
    <property type="evidence" value="ECO:0007669"/>
    <property type="project" value="TreeGrafter"/>
</dbReference>
<proteinExistence type="inferred from homology"/>
<keyword evidence="4" id="KW-0812">Transmembrane</keyword>
<accession>A0AA39XU89</accession>
<keyword evidence="2" id="KW-0175">Coiled coil</keyword>
<keyword evidence="4" id="KW-1133">Transmembrane helix</keyword>
<reference evidence="5" key="1">
    <citation type="submission" date="2023-06" db="EMBL/GenBank/DDBJ databases">
        <title>Genome-scale phylogeny and comparative genomics of the fungal order Sordariales.</title>
        <authorList>
            <consortium name="Lawrence Berkeley National Laboratory"/>
            <person name="Hensen N."/>
            <person name="Bonometti L."/>
            <person name="Westerberg I."/>
            <person name="Brannstrom I.O."/>
            <person name="Guillou S."/>
            <person name="Cros-Aarteil S."/>
            <person name="Calhoun S."/>
            <person name="Haridas S."/>
            <person name="Kuo A."/>
            <person name="Mondo S."/>
            <person name="Pangilinan J."/>
            <person name="Riley R."/>
            <person name="Labutti K."/>
            <person name="Andreopoulos B."/>
            <person name="Lipzen A."/>
            <person name="Chen C."/>
            <person name="Yanf M."/>
            <person name="Daum C."/>
            <person name="Ng V."/>
            <person name="Clum A."/>
            <person name="Steindorff A."/>
            <person name="Ohm R."/>
            <person name="Martin F."/>
            <person name="Silar P."/>
            <person name="Natvig D."/>
            <person name="Lalanne C."/>
            <person name="Gautier V."/>
            <person name="Ament-Velasquez S.L."/>
            <person name="Kruys A."/>
            <person name="Hutchinson M.I."/>
            <person name="Powell A.J."/>
            <person name="Barry K."/>
            <person name="Miller A.N."/>
            <person name="Grigoriev I.V."/>
            <person name="Debuchy R."/>
            <person name="Gladieux P."/>
            <person name="Thoren M.H."/>
            <person name="Johannesson H."/>
        </authorList>
    </citation>
    <scope>NUCLEOTIDE SEQUENCE</scope>
    <source>
        <strain evidence="5">SMH2532-1</strain>
    </source>
</reference>
<dbReference type="Pfam" id="PF04488">
    <property type="entry name" value="Gly_transf_sug"/>
    <property type="match status" value="1"/>
</dbReference>
<keyword evidence="4" id="KW-0472">Membrane</keyword>
<comment type="caution">
    <text evidence="5">The sequence shown here is derived from an EMBL/GenBank/DDBJ whole genome shotgun (WGS) entry which is preliminary data.</text>
</comment>
<evidence type="ECO:0000256" key="4">
    <source>
        <dbReference type="SAM" id="Phobius"/>
    </source>
</evidence>
<dbReference type="PANTHER" id="PTHR31834">
    <property type="entry name" value="INITIATION-SPECIFIC ALPHA-1,6-MANNOSYLTRANSFERASE"/>
    <property type="match status" value="1"/>
</dbReference>
<dbReference type="InterPro" id="IPR029044">
    <property type="entry name" value="Nucleotide-diphossugar_trans"/>
</dbReference>
<sequence>MGAFHAKLRNRIPTQVRRALPLYLVCVTLFIVILYADVLGFAKTKPIAVRHVGSSVTRASTSSSHRRGQFPNKIWQTWKVDPYSFAQKDYETARSWTVRNPSWRYEVLTDNNDLLYVEEQYGPSGINRPDIVDFYRILNTTIIKADLLRYMIMYAEGGVYADIDVEALKPASRFIPARYRSEDIDMVIGVEIDQPEFRDHPILGQKSMSFCQWTFMCKPRLPVMMRLIEGIMAWLADVAAAQNVSISDVQLDFDEVISGTGPSAFTAAVLAEMNELAPGDEITWDRFHAMDESKLVSRVLVLTVEAFAAGQGHSDSGNHNARGALVKHHYHASNWPSKHPRFSHPAYGEVERCNWDAECVRRWDENVEAYRSLPHEEQQKKIAERKAEIDRQIEEARRMQEKAIQLEQLGLSLKKAEEERAKDAGAAQHVFGMQDPEGAQGQPAKVFGGP</sequence>
<dbReference type="GO" id="GO:0006487">
    <property type="term" value="P:protein N-linked glycosylation"/>
    <property type="evidence" value="ECO:0007669"/>
    <property type="project" value="TreeGrafter"/>
</dbReference>
<protein>
    <submittedName>
        <fullName evidence="5">Nucleotide-diphospho-sugar transferase</fullName>
    </submittedName>
</protein>
<feature type="region of interest" description="Disordered" evidence="3">
    <location>
        <begin position="420"/>
        <end position="450"/>
    </location>
</feature>
<evidence type="ECO:0000256" key="3">
    <source>
        <dbReference type="SAM" id="MobiDB-lite"/>
    </source>
</evidence>
<keyword evidence="5" id="KW-0808">Transferase</keyword>
<dbReference type="SUPFAM" id="SSF53448">
    <property type="entry name" value="Nucleotide-diphospho-sugar transferases"/>
    <property type="match status" value="1"/>
</dbReference>
<dbReference type="InterPro" id="IPR039367">
    <property type="entry name" value="Och1-like"/>
</dbReference>
<evidence type="ECO:0000313" key="6">
    <source>
        <dbReference type="Proteomes" id="UP001174936"/>
    </source>
</evidence>
<dbReference type="GO" id="GO:0000009">
    <property type="term" value="F:alpha-1,6-mannosyltransferase activity"/>
    <property type="evidence" value="ECO:0007669"/>
    <property type="project" value="InterPro"/>
</dbReference>
<name>A0AA39XU89_9PEZI</name>